<dbReference type="OrthoDB" id="9810305at2"/>
<gene>
    <name evidence="14" type="ORF">A4V09_19640</name>
</gene>
<dbReference type="Gene3D" id="3.40.190.10">
    <property type="entry name" value="Periplasmic binding protein-like II"/>
    <property type="match status" value="4"/>
</dbReference>
<dbReference type="InterPro" id="IPR005467">
    <property type="entry name" value="His_kinase_dom"/>
</dbReference>
<evidence type="ECO:0000256" key="3">
    <source>
        <dbReference type="ARBA" id="ARBA00018672"/>
    </source>
</evidence>
<dbReference type="Gene3D" id="1.10.287.130">
    <property type="match status" value="1"/>
</dbReference>
<dbReference type="Pfam" id="PF00072">
    <property type="entry name" value="Response_reg"/>
    <property type="match status" value="1"/>
</dbReference>
<sequence length="947" mass="105215">MKRFLALLLSIILLFSISSPVYAKEPRKVTVAFPILTDSRLYIVNEDGSLEGMMYEYFENLGKCAGWDIQYVVDEIAVLFDRFNNGDIDIMGTTSYLDSMIEYADYPSISSGFDYTCLVVKNDNTDITSGDLTSLNNKSVAITEMQAENGKKEMVEDFCESNQIQMDIKIYASKDDYESALQDGEADMMLTGSAARGNNMRIVTRFADSPYYTIVSKGKPDILRELNAALYTMHAMSQNYVNKLENKYMNGDSSLSNAFTAEEKNYLKEKGSLTVVLPRTSYGAVDNLGEKGNYTCLDADIAEYFCEKIGVSVDYVVADNTEDAVQMIKEQKADFLPVMTALPGSEDTYEDLQLFSYNTPEQMRITANPSSNKPVLVLPKYEHEILEDNAILDSYEKVLYCDSASDCLKYVADGTATETILNSFASQYLLMVNSYPNLTIAPTDLKLTSMTLAAPASADTNLLTLLEKAVLNMDSSAIDDIVYQRMITEQTNASVTLSTFFKKHVIPITLILLAVIVFILSCIAFVVISRIRQKSMQDTLVERERNEKELSRALELANVATEAKTRFLSNVSHEMRTPLNGILGMITLMQNENSPEKNKDHLEKARISCSQLLSLINSVLDMSRIESGRETLSPETFRMSTVLEELRAMLSIQAESRNINMDINGVSMPDRILLGDCVKLKQILSNVIMNAIKFTPEGGQITLTAKEKGTNETGELLYLFACRDNGIGMTREFMDTMFQPFTRSEEADKMQISGTGLGLSVIKGLVDLMHGTIDVDSQKGEGSVFRIILPFPEGHNTVEDTTLAAGDKQESADLSAMLEGKRVLITEDNELNLEITEQFLEIMGVVSDSAHDGVEAVDIFSSSSPGSFDAILMDIQMPRMNGYEAAKAIRSLPRKDACSVPIIAITANAFREDMEKALSCGMDDHLAKPVDLNKLQDILIKYCCRQD</sequence>
<dbReference type="SUPFAM" id="SSF55874">
    <property type="entry name" value="ATPase domain of HSP90 chaperone/DNA topoisomerase II/histidine kinase"/>
    <property type="match status" value="1"/>
</dbReference>
<dbReference type="SUPFAM" id="SSF53850">
    <property type="entry name" value="Periplasmic binding protein-like II"/>
    <property type="match status" value="2"/>
</dbReference>
<dbReference type="RefSeq" id="WP_065543862.1">
    <property type="nucleotide sequence ID" value="NZ_CP015405.2"/>
</dbReference>
<dbReference type="InterPro" id="IPR004358">
    <property type="entry name" value="Sig_transdc_His_kin-like_C"/>
</dbReference>
<dbReference type="Proteomes" id="UP000092574">
    <property type="component" value="Chromosome"/>
</dbReference>
<dbReference type="CDD" id="cd17546">
    <property type="entry name" value="REC_hyHK_CKI1_RcsC-like"/>
    <property type="match status" value="1"/>
</dbReference>
<feature type="domain" description="Histidine kinase" evidence="12">
    <location>
        <begin position="570"/>
        <end position="793"/>
    </location>
</feature>
<dbReference type="EMBL" id="CP015405">
    <property type="protein sequence ID" value="ANU77757.1"/>
    <property type="molecule type" value="Genomic_DNA"/>
</dbReference>
<evidence type="ECO:0000256" key="6">
    <source>
        <dbReference type="ARBA" id="ARBA00022777"/>
    </source>
</evidence>
<keyword evidence="5" id="KW-0808">Transferase</keyword>
<dbReference type="SMART" id="SM00062">
    <property type="entry name" value="PBPb"/>
    <property type="match status" value="1"/>
</dbReference>
<dbReference type="GO" id="GO:0005886">
    <property type="term" value="C:plasma membrane"/>
    <property type="evidence" value="ECO:0007669"/>
    <property type="project" value="TreeGrafter"/>
</dbReference>
<dbReference type="Pfam" id="PF00512">
    <property type="entry name" value="HisKA"/>
    <property type="match status" value="1"/>
</dbReference>
<keyword evidence="15" id="KW-1185">Reference proteome</keyword>
<evidence type="ECO:0000256" key="9">
    <source>
        <dbReference type="PROSITE-ProRule" id="PRU00169"/>
    </source>
</evidence>
<dbReference type="PROSITE" id="PS50109">
    <property type="entry name" value="HIS_KIN"/>
    <property type="match status" value="1"/>
</dbReference>
<comment type="catalytic activity">
    <reaction evidence="1">
        <text>ATP + protein L-histidine = ADP + protein N-phospho-L-histidine.</text>
        <dbReference type="EC" id="2.7.13.3"/>
    </reaction>
</comment>
<dbReference type="Gene3D" id="3.40.50.2300">
    <property type="match status" value="1"/>
</dbReference>
<evidence type="ECO:0000256" key="2">
    <source>
        <dbReference type="ARBA" id="ARBA00012438"/>
    </source>
</evidence>
<feature type="domain" description="Response regulatory" evidence="13">
    <location>
        <begin position="822"/>
        <end position="943"/>
    </location>
</feature>
<dbReference type="SMART" id="SM00448">
    <property type="entry name" value="REC"/>
    <property type="match status" value="1"/>
</dbReference>
<dbReference type="GO" id="GO:0000155">
    <property type="term" value="F:phosphorelay sensor kinase activity"/>
    <property type="evidence" value="ECO:0007669"/>
    <property type="project" value="InterPro"/>
</dbReference>
<dbReference type="PROSITE" id="PS50110">
    <property type="entry name" value="RESPONSE_REGULATORY"/>
    <property type="match status" value="1"/>
</dbReference>
<evidence type="ECO:0000256" key="10">
    <source>
        <dbReference type="SAM" id="Phobius"/>
    </source>
</evidence>
<dbReference type="SMART" id="SM00387">
    <property type="entry name" value="HATPase_c"/>
    <property type="match status" value="1"/>
</dbReference>
<dbReference type="InterPro" id="IPR001638">
    <property type="entry name" value="Solute-binding_3/MltF_N"/>
</dbReference>
<dbReference type="EC" id="2.7.13.3" evidence="2"/>
<dbReference type="Pfam" id="PF00497">
    <property type="entry name" value="SBP_bac_3"/>
    <property type="match status" value="1"/>
</dbReference>
<feature type="transmembrane region" description="Helical" evidence="10">
    <location>
        <begin position="505"/>
        <end position="528"/>
    </location>
</feature>
<keyword evidence="7" id="KW-0902">Two-component regulatory system</keyword>
<comment type="function">
    <text evidence="8">May play the central regulatory role in sporulation. It may be an element of the effector pathway responsible for the activation of sporulation genes in response to nutritional stress. Spo0A may act in concert with spo0H (a sigma factor) to control the expression of some genes that are critical to the sporulation process.</text>
</comment>
<dbReference type="STRING" id="1796616.A4V09_19640"/>
<accession>A0A1C7IDL0</accession>
<dbReference type="Pfam" id="PF02518">
    <property type="entry name" value="HATPase_c"/>
    <property type="match status" value="1"/>
</dbReference>
<dbReference type="SMART" id="SM00388">
    <property type="entry name" value="HisKA"/>
    <property type="match status" value="1"/>
</dbReference>
<dbReference type="SUPFAM" id="SSF52172">
    <property type="entry name" value="CheY-like"/>
    <property type="match status" value="1"/>
</dbReference>
<dbReference type="PRINTS" id="PR00344">
    <property type="entry name" value="BCTRLSENSOR"/>
</dbReference>
<evidence type="ECO:0000256" key="1">
    <source>
        <dbReference type="ARBA" id="ARBA00000085"/>
    </source>
</evidence>
<dbReference type="PANTHER" id="PTHR43047:SF72">
    <property type="entry name" value="OSMOSENSING HISTIDINE PROTEIN KINASE SLN1"/>
    <property type="match status" value="1"/>
</dbReference>
<keyword evidence="10" id="KW-0812">Transmembrane</keyword>
<organism evidence="14 15">
    <name type="scientific">Blautia pseudococcoides</name>
    <dbReference type="NCBI Taxonomy" id="1796616"/>
    <lineage>
        <taxon>Bacteria</taxon>
        <taxon>Bacillati</taxon>
        <taxon>Bacillota</taxon>
        <taxon>Clostridia</taxon>
        <taxon>Lachnospirales</taxon>
        <taxon>Lachnospiraceae</taxon>
        <taxon>Blautia</taxon>
    </lineage>
</organism>
<evidence type="ECO:0000256" key="4">
    <source>
        <dbReference type="ARBA" id="ARBA00022553"/>
    </source>
</evidence>
<dbReference type="InterPro" id="IPR036890">
    <property type="entry name" value="HATPase_C_sf"/>
</dbReference>
<dbReference type="InterPro" id="IPR003661">
    <property type="entry name" value="HisK_dim/P_dom"/>
</dbReference>
<evidence type="ECO:0000313" key="15">
    <source>
        <dbReference type="Proteomes" id="UP000092574"/>
    </source>
</evidence>
<dbReference type="CDD" id="cd00082">
    <property type="entry name" value="HisKA"/>
    <property type="match status" value="1"/>
</dbReference>
<evidence type="ECO:0000256" key="5">
    <source>
        <dbReference type="ARBA" id="ARBA00022679"/>
    </source>
</evidence>
<reference evidence="14" key="1">
    <citation type="submission" date="2017-04" db="EMBL/GenBank/DDBJ databases">
        <title>Complete Genome Sequences of Twelve Strains of a Stable Defined Moderately Diverse Mouse Microbiota 2 (sDMDMm2).</title>
        <authorList>
            <person name="Uchimura Y."/>
            <person name="Wyss M."/>
            <person name="Brugiroux S."/>
            <person name="Limenitakis J.P."/>
            <person name="Stecher B."/>
            <person name="McCoy K.D."/>
            <person name="Macpherson A.J."/>
        </authorList>
    </citation>
    <scope>NUCLEOTIDE SEQUENCE</scope>
    <source>
        <strain evidence="14">YL58</strain>
    </source>
</reference>
<dbReference type="InterPro" id="IPR001789">
    <property type="entry name" value="Sig_transdc_resp-reg_receiver"/>
</dbReference>
<evidence type="ECO:0000256" key="8">
    <source>
        <dbReference type="ARBA" id="ARBA00024867"/>
    </source>
</evidence>
<feature type="modified residue" description="4-aspartylphosphate" evidence="9">
    <location>
        <position position="874"/>
    </location>
</feature>
<evidence type="ECO:0000313" key="14">
    <source>
        <dbReference type="EMBL" id="ANU77757.1"/>
    </source>
</evidence>
<dbReference type="InterPro" id="IPR036097">
    <property type="entry name" value="HisK_dim/P_sf"/>
</dbReference>
<keyword evidence="6" id="KW-0418">Kinase</keyword>
<evidence type="ECO:0000259" key="13">
    <source>
        <dbReference type="PROSITE" id="PS50110"/>
    </source>
</evidence>
<feature type="signal peptide" evidence="11">
    <location>
        <begin position="1"/>
        <end position="23"/>
    </location>
</feature>
<dbReference type="PANTHER" id="PTHR43047">
    <property type="entry name" value="TWO-COMPONENT HISTIDINE PROTEIN KINASE"/>
    <property type="match status" value="1"/>
</dbReference>
<protein>
    <recommendedName>
        <fullName evidence="3">Stage 0 sporulation protein A homolog</fullName>
        <ecNumber evidence="2">2.7.13.3</ecNumber>
    </recommendedName>
</protein>
<name>A0A1C7IDL0_9FIRM</name>
<feature type="chain" id="PRO_5008887903" description="Stage 0 sporulation protein A homolog" evidence="11">
    <location>
        <begin position="24"/>
        <end position="947"/>
    </location>
</feature>
<keyword evidence="4 9" id="KW-0597">Phosphoprotein</keyword>
<dbReference type="KEGG" id="byl:A4V09_19640"/>
<evidence type="ECO:0000259" key="12">
    <source>
        <dbReference type="PROSITE" id="PS50109"/>
    </source>
</evidence>
<evidence type="ECO:0000256" key="7">
    <source>
        <dbReference type="ARBA" id="ARBA00023012"/>
    </source>
</evidence>
<dbReference type="GO" id="GO:0009927">
    <property type="term" value="F:histidine phosphotransfer kinase activity"/>
    <property type="evidence" value="ECO:0007669"/>
    <property type="project" value="TreeGrafter"/>
</dbReference>
<keyword evidence="10" id="KW-0472">Membrane</keyword>
<dbReference type="AlphaFoldDB" id="A0A1C7IDL0"/>
<evidence type="ECO:0000256" key="11">
    <source>
        <dbReference type="SAM" id="SignalP"/>
    </source>
</evidence>
<dbReference type="SUPFAM" id="SSF47384">
    <property type="entry name" value="Homodimeric domain of signal transducing histidine kinase"/>
    <property type="match status" value="1"/>
</dbReference>
<keyword evidence="11" id="KW-0732">Signal</keyword>
<dbReference type="Gene3D" id="3.30.565.10">
    <property type="entry name" value="Histidine kinase-like ATPase, C-terminal domain"/>
    <property type="match status" value="1"/>
</dbReference>
<dbReference type="InterPro" id="IPR003594">
    <property type="entry name" value="HATPase_dom"/>
</dbReference>
<keyword evidence="10" id="KW-1133">Transmembrane helix</keyword>
<proteinExistence type="predicted"/>
<dbReference type="InterPro" id="IPR011006">
    <property type="entry name" value="CheY-like_superfamily"/>
</dbReference>